<dbReference type="EMBL" id="PHFW01000003">
    <property type="protein sequence ID" value="PQM26231.1"/>
    <property type="molecule type" value="Genomic_DNA"/>
</dbReference>
<gene>
    <name evidence="1" type="ORF">CVO77_14270</name>
</gene>
<keyword evidence="2" id="KW-1185">Reference proteome</keyword>
<name>A0A2S8B1E4_9SPHN</name>
<sequence length="65" mass="7119">MDDDDLPRRRDDVLAALIKQPLDPLSLDELDERVAVLAGEIERVKAHKAAAASHKSVAEALFKKG</sequence>
<dbReference type="Pfam" id="PF06698">
    <property type="entry name" value="DUF1192"/>
    <property type="match status" value="1"/>
</dbReference>
<protein>
    <submittedName>
        <fullName evidence="1">DUF1192 domain-containing protein</fullName>
    </submittedName>
</protein>
<dbReference type="InterPro" id="IPR009579">
    <property type="entry name" value="DUF1192"/>
</dbReference>
<organism evidence="1 2">
    <name type="scientific">Sphingopyxis lindanitolerans</name>
    <dbReference type="NCBI Taxonomy" id="2054227"/>
    <lineage>
        <taxon>Bacteria</taxon>
        <taxon>Pseudomonadati</taxon>
        <taxon>Pseudomonadota</taxon>
        <taxon>Alphaproteobacteria</taxon>
        <taxon>Sphingomonadales</taxon>
        <taxon>Sphingomonadaceae</taxon>
        <taxon>Sphingopyxis</taxon>
    </lineage>
</organism>
<dbReference type="AlphaFoldDB" id="A0A2S8B1E4"/>
<accession>A0A2S8B1E4</accession>
<comment type="caution">
    <text evidence="1">The sequence shown here is derived from an EMBL/GenBank/DDBJ whole genome shotgun (WGS) entry which is preliminary data.</text>
</comment>
<dbReference type="Proteomes" id="UP000238954">
    <property type="component" value="Chromosome"/>
</dbReference>
<reference evidence="2" key="1">
    <citation type="submission" date="2017-11" db="EMBL/GenBank/DDBJ databases">
        <title>The complete genome sequence of Sphingopyxis pomeranensis sp. nov. strain WS5A3p.</title>
        <authorList>
            <person name="Kaminski M.A."/>
        </authorList>
    </citation>
    <scope>NUCLEOTIDE SEQUENCE [LARGE SCALE GENOMIC DNA]</scope>
    <source>
        <strain evidence="2">WS5A3p</strain>
    </source>
</reference>
<dbReference type="RefSeq" id="WP_105999608.1">
    <property type="nucleotide sequence ID" value="NZ_CM009578.1"/>
</dbReference>
<evidence type="ECO:0000313" key="1">
    <source>
        <dbReference type="EMBL" id="PQM26231.1"/>
    </source>
</evidence>
<proteinExistence type="predicted"/>
<evidence type="ECO:0000313" key="2">
    <source>
        <dbReference type="Proteomes" id="UP000238954"/>
    </source>
</evidence>